<comment type="caution">
    <text evidence="1">The sequence shown here is derived from an EMBL/GenBank/DDBJ whole genome shotgun (WGS) entry which is preliminary data.</text>
</comment>
<evidence type="ECO:0000313" key="1">
    <source>
        <dbReference type="EMBL" id="MDX8438604.1"/>
    </source>
</evidence>
<evidence type="ECO:0008006" key="3">
    <source>
        <dbReference type="Google" id="ProtNLM"/>
    </source>
</evidence>
<dbReference type="Proteomes" id="UP001272097">
    <property type="component" value="Unassembled WGS sequence"/>
</dbReference>
<reference evidence="1 2" key="1">
    <citation type="submission" date="2023-08" db="EMBL/GenBank/DDBJ databases">
        <title>Implementing the SeqCode for naming new Mesorhizobium species isolated from Vachellia karroo root nodules.</title>
        <authorList>
            <person name="Van Lill M."/>
        </authorList>
    </citation>
    <scope>NUCLEOTIDE SEQUENCE [LARGE SCALE GENOMIC DNA]</scope>
    <source>
        <strain evidence="1 2">VK3E</strain>
    </source>
</reference>
<sequence length="176" mass="19660">MIKFIVAALWICAVTLGAVFYSFQAAGQRGVGEPPKPMLGGLDYVKTDMISVPLLRDGTIDGYFLTKLVYTVEPEQIKKLSIPAQALMTDQVYSYLYSNPQIDFTKKESIDLDAFRKSIRDTINARVGVELVHEVLIDQVNFLSKDDIRDNALRRRKNAGETAAAMTKAFKTAPEH</sequence>
<name>A0ABU4WS57_9HYPH</name>
<gene>
    <name evidence="1" type="ORF">RFM51_03295</name>
</gene>
<dbReference type="RefSeq" id="WP_320212480.1">
    <property type="nucleotide sequence ID" value="NZ_JAVIIS010000003.1"/>
</dbReference>
<accession>A0ABU4WS57</accession>
<organism evidence="1 2">
    <name type="scientific">Mesorhizobium australafricanum</name>
    <dbReference type="NCBI Taxonomy" id="3072311"/>
    <lineage>
        <taxon>Bacteria</taxon>
        <taxon>Pseudomonadati</taxon>
        <taxon>Pseudomonadota</taxon>
        <taxon>Alphaproteobacteria</taxon>
        <taxon>Hyphomicrobiales</taxon>
        <taxon>Phyllobacteriaceae</taxon>
        <taxon>Mesorhizobium</taxon>
    </lineage>
</organism>
<evidence type="ECO:0000313" key="2">
    <source>
        <dbReference type="Proteomes" id="UP001272097"/>
    </source>
</evidence>
<dbReference type="EMBL" id="JAVIIS010000003">
    <property type="protein sequence ID" value="MDX8438604.1"/>
    <property type="molecule type" value="Genomic_DNA"/>
</dbReference>
<keyword evidence="2" id="KW-1185">Reference proteome</keyword>
<protein>
    <recommendedName>
        <fullName evidence="3">Flagellar basal body-associated protein FliL</fullName>
    </recommendedName>
</protein>
<proteinExistence type="predicted"/>